<dbReference type="InterPro" id="IPR011990">
    <property type="entry name" value="TPR-like_helical_dom_sf"/>
</dbReference>
<keyword evidence="4" id="KW-0813">Transport</keyword>
<feature type="repeat" description="CHCR" evidence="6">
    <location>
        <begin position="748"/>
        <end position="892"/>
    </location>
</feature>
<dbReference type="InterPro" id="IPR000547">
    <property type="entry name" value="Clathrin_H-chain/VPS_repeat"/>
</dbReference>
<reference evidence="9 10" key="1">
    <citation type="submission" date="2013-07" db="EMBL/GenBank/DDBJ databases">
        <title>The Genome Sequence of Cryptococcus heveanensis BCC8398.</title>
        <authorList>
            <consortium name="The Broad Institute Genome Sequencing Platform"/>
            <person name="Cuomo C."/>
            <person name="Litvintseva A."/>
            <person name="Chen Y."/>
            <person name="Heitman J."/>
            <person name="Sun S."/>
            <person name="Springer D."/>
            <person name="Dromer F."/>
            <person name="Young S.K."/>
            <person name="Zeng Q."/>
            <person name="Gargeya S."/>
            <person name="Fitzgerald M."/>
            <person name="Abouelleil A."/>
            <person name="Alvarado L."/>
            <person name="Berlin A.M."/>
            <person name="Chapman S.B."/>
            <person name="Dewar J."/>
            <person name="Goldberg J."/>
            <person name="Griggs A."/>
            <person name="Gujja S."/>
            <person name="Hansen M."/>
            <person name="Howarth C."/>
            <person name="Imamovic A."/>
            <person name="Larimer J."/>
            <person name="McCowan C."/>
            <person name="Murphy C."/>
            <person name="Pearson M."/>
            <person name="Priest M."/>
            <person name="Roberts A."/>
            <person name="Saif S."/>
            <person name="Shea T."/>
            <person name="Sykes S."/>
            <person name="Wortman J."/>
            <person name="Nusbaum C."/>
            <person name="Birren B."/>
        </authorList>
    </citation>
    <scope>NUCLEOTIDE SEQUENCE [LARGE SCALE GENOMIC DNA]</scope>
    <source>
        <strain evidence="9 10">BCC8398</strain>
    </source>
</reference>
<dbReference type="SUPFAM" id="SSF48371">
    <property type="entry name" value="ARM repeat"/>
    <property type="match status" value="1"/>
</dbReference>
<dbReference type="SMART" id="SM00299">
    <property type="entry name" value="CLH"/>
    <property type="match status" value="1"/>
</dbReference>
<dbReference type="InterPro" id="IPR015943">
    <property type="entry name" value="WD40/YVTN_repeat-like_dom_sf"/>
</dbReference>
<dbReference type="InterPro" id="IPR045111">
    <property type="entry name" value="Vps41/Vps8"/>
</dbReference>
<dbReference type="EMBL" id="KI669492">
    <property type="protein sequence ID" value="OCF38071.1"/>
    <property type="molecule type" value="Genomic_DNA"/>
</dbReference>
<dbReference type="InterPro" id="IPR016024">
    <property type="entry name" value="ARM-type_fold"/>
</dbReference>
<proteinExistence type="inferred from homology"/>
<dbReference type="GO" id="GO:0016236">
    <property type="term" value="P:macroautophagy"/>
    <property type="evidence" value="ECO:0007669"/>
    <property type="project" value="TreeGrafter"/>
</dbReference>
<dbReference type="GO" id="GO:0030136">
    <property type="term" value="C:clathrin-coated vesicle"/>
    <property type="evidence" value="ECO:0007669"/>
    <property type="project" value="UniProtKB-SubCell"/>
</dbReference>
<feature type="domain" description="RING-type" evidence="8">
    <location>
        <begin position="971"/>
        <end position="1072"/>
    </location>
</feature>
<dbReference type="GO" id="GO:0006623">
    <property type="term" value="P:protein targeting to vacuole"/>
    <property type="evidence" value="ECO:0007669"/>
    <property type="project" value="InterPro"/>
</dbReference>
<reference evidence="10" key="2">
    <citation type="submission" date="2013-12" db="EMBL/GenBank/DDBJ databases">
        <title>Evolution of pathogenesis and genome organization in the Tremellales.</title>
        <authorList>
            <person name="Cuomo C."/>
            <person name="Litvintseva A."/>
            <person name="Heitman J."/>
            <person name="Chen Y."/>
            <person name="Sun S."/>
            <person name="Springer D."/>
            <person name="Dromer F."/>
            <person name="Young S."/>
            <person name="Zeng Q."/>
            <person name="Chapman S."/>
            <person name="Gujja S."/>
            <person name="Saif S."/>
            <person name="Birren B."/>
        </authorList>
    </citation>
    <scope>NUCLEOTIDE SEQUENCE [LARGE SCALE GENOMIC DNA]</scope>
    <source>
        <strain evidence="10">BCC8398</strain>
    </source>
</reference>
<evidence type="ECO:0000256" key="3">
    <source>
        <dbReference type="ARBA" id="ARBA00009582"/>
    </source>
</evidence>
<dbReference type="InterPro" id="IPR001841">
    <property type="entry name" value="Znf_RING"/>
</dbReference>
<dbReference type="OrthoDB" id="244107at2759"/>
<feature type="compositionally biased region" description="Acidic residues" evidence="7">
    <location>
        <begin position="160"/>
        <end position="181"/>
    </location>
</feature>
<name>A0A1B9H474_9TREE</name>
<evidence type="ECO:0000256" key="5">
    <source>
        <dbReference type="ARBA" id="ARBA00022927"/>
    </source>
</evidence>
<dbReference type="GO" id="GO:0005770">
    <property type="term" value="C:late endosome"/>
    <property type="evidence" value="ECO:0007669"/>
    <property type="project" value="UniProtKB-SubCell"/>
</dbReference>
<dbReference type="Proteomes" id="UP000092666">
    <property type="component" value="Unassembled WGS sequence"/>
</dbReference>
<dbReference type="PANTHER" id="PTHR12616:SF1">
    <property type="entry name" value="VACUOLAR PROTEIN SORTING-ASSOCIATED PROTEIN 41 HOMOLOG"/>
    <property type="match status" value="1"/>
</dbReference>
<feature type="compositionally biased region" description="Acidic residues" evidence="7">
    <location>
        <begin position="109"/>
        <end position="121"/>
    </location>
</feature>
<dbReference type="FunFam" id="1.25.40.10:FF:000350">
    <property type="entry name" value="Vacuolar protein sorting-associated protein 41 homolog"/>
    <property type="match status" value="1"/>
</dbReference>
<dbReference type="Gene3D" id="1.25.40.10">
    <property type="entry name" value="Tetratricopeptide repeat domain"/>
    <property type="match status" value="1"/>
</dbReference>
<dbReference type="Pfam" id="PF23556">
    <property type="entry name" value="TPR_Vps41"/>
    <property type="match status" value="1"/>
</dbReference>
<protein>
    <submittedName>
        <fullName evidence="9">Vacuolar protein sorting 41</fullName>
    </submittedName>
</protein>
<evidence type="ECO:0000256" key="1">
    <source>
        <dbReference type="ARBA" id="ARBA00004132"/>
    </source>
</evidence>
<keyword evidence="5" id="KW-0653">Protein transport</keyword>
<dbReference type="Gene3D" id="2.130.10.10">
    <property type="entry name" value="YVTN repeat-like/Quinoprotein amine dehydrogenase"/>
    <property type="match status" value="1"/>
</dbReference>
<sequence length="1095" mass="120762">MPARPPSKGQGSGKPSPKPTDFPLPPDDQPEAGPSSSSSSLSIRSRASSPAHSTGSRKGKERAVDPQSESESESESESARVSGESESENENENENEEEGTHSNGPSEGDSSDDEAGEDEAVSENGELGGHGTIGKNINSTANGTGDEGDVDGSDHGSDQDHEEEDEEDEEDEDEDDEDDEEPALKYSRLKGKVPEILAKDSASTIAVSPRVVALGTHNGMVHVLTYEGAKVNSFRPHAASVTCLRMDEENDFVATSSVEGRVVIHSLTSTESYAFDYKRPMRAIALEPGFAKKNTRAFVCGGMAGNLILQEKGWLGYKEQILHSGEGPIWAIEWRGNLIAWANDLGVKLYDTTTGQRIGYIDRGANAPRAELFKCTLQWKDDHTLIIGWAEHIKIVRIRARAKSQTNSGLPPLTVEMTAIYQVDCMISGIAQYQSSYVVLAYIAPDTYSNEATDNPAEQRRKAANRPELRLIDKGEEVNADALSLANYHMYGCNDYSLVRSQREGEDVFFVVSPSDVIVVRPRDEVDHIDWLVERERYEEALTAAEELQKKHGNALDVRAIGLKYMQHLLAQGHYDQTASLAPKVLGQDVELWEKWIYIFVQHQQLPAIIPYIPTSSPQLGKPVYEMVFGHLLVNDRVALLKTITSWPTDIYDLNTVMGAVQGELTASKDEPILLECLGELHLINRQPAKALPYFLRLRRPYVFDLIKEHNLFTAVQDQALLLVQFDQEREHEKVEVEGDKAKNGAAIQLLVDHTHSIPIDRVVNQLEAKPKYLYMYLDSLFDKDPQLSLPYSDRMVELYAAFDVDRLMPFLRASNFYDLEKAYKTCKERDYVPEMVFLLGRMGNNKKALMLIIERLGDVQRAIDFAKEQSDEDLWEDLLTYSETRPSFIRALLEHVGAEINPIRLISRIKNGLEIPGLKEGVVRVLQSMNLQVSLLEGCQHILNGDCSNLASELQAAQVGSIRGSPSSMCPICTLPLFPAHTADSSLVLIYLCHHVVHASCALPDEVDLPPRQESTNLSYLLSSADSGGLHGTLLKGSGGGKGGAWKVRQLGGKLGYAAAVRVRVGRCPVCEKRGRGGGSNTLGVSGKAVVPVH</sequence>
<dbReference type="Pfam" id="PF23411">
    <property type="entry name" value="Beta-prop_Vps41"/>
    <property type="match status" value="1"/>
</dbReference>
<evidence type="ECO:0000256" key="7">
    <source>
        <dbReference type="SAM" id="MobiDB-lite"/>
    </source>
</evidence>
<evidence type="ECO:0000313" key="9">
    <source>
        <dbReference type="EMBL" id="OCF38071.1"/>
    </source>
</evidence>
<dbReference type="InterPro" id="IPR057780">
    <property type="entry name" value="Beta-prop_Vps41"/>
</dbReference>
<keyword evidence="10" id="KW-1185">Reference proteome</keyword>
<feature type="compositionally biased region" description="Low complexity" evidence="7">
    <location>
        <begin position="35"/>
        <end position="49"/>
    </location>
</feature>
<dbReference type="SMART" id="SM00184">
    <property type="entry name" value="RING"/>
    <property type="match status" value="1"/>
</dbReference>
<dbReference type="PROSITE" id="PS50236">
    <property type="entry name" value="CHCR"/>
    <property type="match status" value="1"/>
</dbReference>
<dbReference type="PANTHER" id="PTHR12616">
    <property type="entry name" value="VACUOLAR PROTEIN SORTING VPS41"/>
    <property type="match status" value="1"/>
</dbReference>
<comment type="subcellular location">
    <subcellularLocation>
        <location evidence="1">Cytoplasmic vesicle</location>
        <location evidence="1">Clathrin-coated vesicle</location>
    </subcellularLocation>
    <subcellularLocation>
        <location evidence="2">Late endosome</location>
    </subcellularLocation>
</comment>
<dbReference type="STRING" id="1296120.A0A1B9H474"/>
<feature type="compositionally biased region" description="Pro residues" evidence="7">
    <location>
        <begin position="16"/>
        <end position="27"/>
    </location>
</feature>
<evidence type="ECO:0000256" key="2">
    <source>
        <dbReference type="ARBA" id="ARBA00004603"/>
    </source>
</evidence>
<organism evidence="9 10">
    <name type="scientific">Kwoniella heveanensis BCC8398</name>
    <dbReference type="NCBI Taxonomy" id="1296120"/>
    <lineage>
        <taxon>Eukaryota</taxon>
        <taxon>Fungi</taxon>
        <taxon>Dikarya</taxon>
        <taxon>Basidiomycota</taxon>
        <taxon>Agaricomycotina</taxon>
        <taxon>Tremellomycetes</taxon>
        <taxon>Tremellales</taxon>
        <taxon>Cryptococcaceae</taxon>
        <taxon>Kwoniella</taxon>
    </lineage>
</organism>
<dbReference type="GO" id="GO:0030897">
    <property type="term" value="C:HOPS complex"/>
    <property type="evidence" value="ECO:0007669"/>
    <property type="project" value="TreeGrafter"/>
</dbReference>
<evidence type="ECO:0000259" key="8">
    <source>
        <dbReference type="SMART" id="SM00184"/>
    </source>
</evidence>
<evidence type="ECO:0000313" key="10">
    <source>
        <dbReference type="Proteomes" id="UP000092666"/>
    </source>
</evidence>
<accession>A0A1B9H474</accession>
<feature type="compositionally biased region" description="Acidic residues" evidence="7">
    <location>
        <begin position="85"/>
        <end position="97"/>
    </location>
</feature>
<dbReference type="PIRSF" id="PIRSF028921">
    <property type="entry name" value="VPS41"/>
    <property type="match status" value="1"/>
</dbReference>
<dbReference type="InterPro" id="IPR036322">
    <property type="entry name" value="WD40_repeat_dom_sf"/>
</dbReference>
<gene>
    <name evidence="9" type="ORF">I316_00295</name>
</gene>
<dbReference type="GO" id="GO:0005794">
    <property type="term" value="C:Golgi apparatus"/>
    <property type="evidence" value="ECO:0007669"/>
    <property type="project" value="UniProtKB-SubCell"/>
</dbReference>
<comment type="similarity">
    <text evidence="3">Belongs to the VPS41 family.</text>
</comment>
<evidence type="ECO:0000256" key="6">
    <source>
        <dbReference type="PROSITE-ProRule" id="PRU01006"/>
    </source>
</evidence>
<feature type="region of interest" description="Disordered" evidence="7">
    <location>
        <begin position="1"/>
        <end position="188"/>
    </location>
</feature>
<dbReference type="GO" id="GO:0009267">
    <property type="term" value="P:cellular response to starvation"/>
    <property type="evidence" value="ECO:0007669"/>
    <property type="project" value="TreeGrafter"/>
</dbReference>
<evidence type="ECO:0000256" key="4">
    <source>
        <dbReference type="ARBA" id="ARBA00022448"/>
    </source>
</evidence>
<dbReference type="SUPFAM" id="SSF50978">
    <property type="entry name" value="WD40 repeat-like"/>
    <property type="match status" value="1"/>
</dbReference>
<dbReference type="InterPro" id="IPR016902">
    <property type="entry name" value="Vps41"/>
</dbReference>
<dbReference type="AlphaFoldDB" id="A0A1B9H474"/>
<dbReference type="GO" id="GO:0034058">
    <property type="term" value="P:endosomal vesicle fusion"/>
    <property type="evidence" value="ECO:0007669"/>
    <property type="project" value="InterPro"/>
</dbReference>